<feature type="coiled-coil region" evidence="1">
    <location>
        <begin position="57"/>
        <end position="165"/>
    </location>
</feature>
<reference evidence="3" key="1">
    <citation type="submission" date="2021-07" db="EMBL/GenBank/DDBJ databases">
        <title>Genome Resource of American Ginseng Black Spot Pathogen Alternaria panax.</title>
        <authorList>
            <person name="Qiu C."/>
            <person name="Wang W."/>
            <person name="Liu Z."/>
        </authorList>
    </citation>
    <scope>NUCLEOTIDE SEQUENCE</scope>
    <source>
        <strain evidence="3">BNCC115425</strain>
    </source>
</reference>
<evidence type="ECO:0000313" key="4">
    <source>
        <dbReference type="Proteomes" id="UP001199106"/>
    </source>
</evidence>
<organism evidence="3 4">
    <name type="scientific">Alternaria panax</name>
    <dbReference type="NCBI Taxonomy" id="48097"/>
    <lineage>
        <taxon>Eukaryota</taxon>
        <taxon>Fungi</taxon>
        <taxon>Dikarya</taxon>
        <taxon>Ascomycota</taxon>
        <taxon>Pezizomycotina</taxon>
        <taxon>Dothideomycetes</taxon>
        <taxon>Pleosporomycetidae</taxon>
        <taxon>Pleosporales</taxon>
        <taxon>Pleosporineae</taxon>
        <taxon>Pleosporaceae</taxon>
        <taxon>Alternaria</taxon>
        <taxon>Alternaria sect. Panax</taxon>
    </lineage>
</organism>
<gene>
    <name evidence="3" type="ORF">G6011_02999</name>
</gene>
<comment type="caution">
    <text evidence="3">The sequence shown here is derived from an EMBL/GenBank/DDBJ whole genome shotgun (WGS) entry which is preliminary data.</text>
</comment>
<feature type="region of interest" description="Disordered" evidence="2">
    <location>
        <begin position="176"/>
        <end position="231"/>
    </location>
</feature>
<sequence length="231" mass="26609">MAAESDSESSNLSASDWRKIRQLVDCAVNYKESRKISQLNRTILKLSTRSTLVEQENKKLQEALIKERQRKQRSRLKPLKQSEDCHGGAVFWSPRKVREARNLQEQKDRDIEQLQQQKAAAIQAQEELKLIKAREIDARRQARAEARLLREKKRADEVAERAARQAARKAAKRLQQAIKTSQKGTKKSLKARIRPTPKTIVVGDQLSDRSTGPPPARSRRDRDIKLPTKYK</sequence>
<proteinExistence type="predicted"/>
<accession>A0AAD4I4J7</accession>
<keyword evidence="4" id="KW-1185">Reference proteome</keyword>
<feature type="compositionally biased region" description="Basic and acidic residues" evidence="2">
    <location>
        <begin position="218"/>
        <end position="231"/>
    </location>
</feature>
<protein>
    <submittedName>
        <fullName evidence="3">Uncharacterized protein</fullName>
    </submittedName>
</protein>
<keyword evidence="1" id="KW-0175">Coiled coil</keyword>
<dbReference type="Proteomes" id="UP001199106">
    <property type="component" value="Unassembled WGS sequence"/>
</dbReference>
<name>A0AAD4I4J7_9PLEO</name>
<dbReference type="EMBL" id="JAANER010000012">
    <property type="protein sequence ID" value="KAG9185052.1"/>
    <property type="molecule type" value="Genomic_DNA"/>
</dbReference>
<dbReference type="AlphaFoldDB" id="A0AAD4I4J7"/>
<evidence type="ECO:0000256" key="1">
    <source>
        <dbReference type="SAM" id="Coils"/>
    </source>
</evidence>
<feature type="compositionally biased region" description="Basic residues" evidence="2">
    <location>
        <begin position="184"/>
        <end position="195"/>
    </location>
</feature>
<evidence type="ECO:0000256" key="2">
    <source>
        <dbReference type="SAM" id="MobiDB-lite"/>
    </source>
</evidence>
<evidence type="ECO:0000313" key="3">
    <source>
        <dbReference type="EMBL" id="KAG9185052.1"/>
    </source>
</evidence>